<proteinExistence type="predicted"/>
<protein>
    <submittedName>
        <fullName evidence="1">Uncharacterized protein</fullName>
    </submittedName>
</protein>
<dbReference type="AlphaFoldDB" id="L1MDR6"/>
<keyword evidence="2" id="KW-1185">Reference proteome</keyword>
<gene>
    <name evidence="1" type="ORF">HMPREF9997_01951</name>
</gene>
<name>L1MDR6_9CORY</name>
<evidence type="ECO:0000313" key="1">
    <source>
        <dbReference type="EMBL" id="EKX89185.1"/>
    </source>
</evidence>
<dbReference type="EMBL" id="AMEM01000025">
    <property type="protein sequence ID" value="EKX89185.1"/>
    <property type="molecule type" value="Genomic_DNA"/>
</dbReference>
<dbReference type="Proteomes" id="UP000010445">
    <property type="component" value="Unassembled WGS sequence"/>
</dbReference>
<sequence>MFSRAKPASFSRNILGCLGGSVKLSNACRRFSNEPIQYTPELQGNNNHMQ</sequence>
<comment type="caution">
    <text evidence="1">The sequence shown here is derived from an EMBL/GenBank/DDBJ whole genome shotgun (WGS) entry which is preliminary data.</text>
</comment>
<organism evidence="1 2">
    <name type="scientific">Corynebacterium durum F0235</name>
    <dbReference type="NCBI Taxonomy" id="1035195"/>
    <lineage>
        <taxon>Bacteria</taxon>
        <taxon>Bacillati</taxon>
        <taxon>Actinomycetota</taxon>
        <taxon>Actinomycetes</taxon>
        <taxon>Mycobacteriales</taxon>
        <taxon>Corynebacteriaceae</taxon>
        <taxon>Corynebacterium</taxon>
    </lineage>
</organism>
<evidence type="ECO:0000313" key="2">
    <source>
        <dbReference type="Proteomes" id="UP000010445"/>
    </source>
</evidence>
<dbReference type="HOGENOM" id="CLU_3116835_0_0_11"/>
<accession>L1MDR6</accession>
<reference evidence="1 2" key="1">
    <citation type="submission" date="2012-05" db="EMBL/GenBank/DDBJ databases">
        <authorList>
            <person name="Weinstock G."/>
            <person name="Sodergren E."/>
            <person name="Lobos E.A."/>
            <person name="Fulton L."/>
            <person name="Fulton R."/>
            <person name="Courtney L."/>
            <person name="Fronick C."/>
            <person name="O'Laughlin M."/>
            <person name="Godfrey J."/>
            <person name="Wilson R.M."/>
            <person name="Miner T."/>
            <person name="Farmer C."/>
            <person name="Delehaunty K."/>
            <person name="Cordes M."/>
            <person name="Minx P."/>
            <person name="Tomlinson C."/>
            <person name="Chen J."/>
            <person name="Wollam A."/>
            <person name="Pepin K.H."/>
            <person name="Bhonagiri V."/>
            <person name="Zhang X."/>
            <person name="Suruliraj S."/>
            <person name="Warren W."/>
            <person name="Mitreva M."/>
            <person name="Mardis E.R."/>
            <person name="Wilson R.K."/>
        </authorList>
    </citation>
    <scope>NUCLEOTIDE SEQUENCE [LARGE SCALE GENOMIC DNA]</scope>
    <source>
        <strain evidence="1 2">F0235</strain>
    </source>
</reference>